<keyword evidence="1" id="KW-0472">Membrane</keyword>
<dbReference type="OrthoDB" id="9784811at2"/>
<dbReference type="EMBL" id="BMKB01000001">
    <property type="protein sequence ID" value="GGA36791.1"/>
    <property type="molecule type" value="Genomic_DNA"/>
</dbReference>
<organism evidence="2 3">
    <name type="scientific">Pelagibacterium lentulum</name>
    <dbReference type="NCBI Taxonomy" id="2029865"/>
    <lineage>
        <taxon>Bacteria</taxon>
        <taxon>Pseudomonadati</taxon>
        <taxon>Pseudomonadota</taxon>
        <taxon>Alphaproteobacteria</taxon>
        <taxon>Hyphomicrobiales</taxon>
        <taxon>Devosiaceae</taxon>
        <taxon>Pelagibacterium</taxon>
    </lineage>
</organism>
<proteinExistence type="predicted"/>
<dbReference type="Proteomes" id="UP000596977">
    <property type="component" value="Unassembled WGS sequence"/>
</dbReference>
<dbReference type="Gene3D" id="3.20.20.370">
    <property type="entry name" value="Glycoside hydrolase/deacetylase"/>
    <property type="match status" value="1"/>
</dbReference>
<dbReference type="InterPro" id="IPR011330">
    <property type="entry name" value="Glyco_hydro/deAcase_b/a-brl"/>
</dbReference>
<dbReference type="CDD" id="cd10936">
    <property type="entry name" value="CE4_DAC2"/>
    <property type="match status" value="1"/>
</dbReference>
<dbReference type="SUPFAM" id="SSF88713">
    <property type="entry name" value="Glycoside hydrolase/deacetylase"/>
    <property type="match status" value="1"/>
</dbReference>
<dbReference type="PANTHER" id="PTHR30105">
    <property type="entry name" value="UNCHARACTERIZED YIBQ-RELATED"/>
    <property type="match status" value="1"/>
</dbReference>
<dbReference type="Pfam" id="PF04748">
    <property type="entry name" value="Polysacc_deac_2"/>
    <property type="match status" value="1"/>
</dbReference>
<protein>
    <recommendedName>
        <fullName evidence="4">Divergent polysaccharide deacetylase family protein</fullName>
    </recommendedName>
</protein>
<feature type="transmembrane region" description="Helical" evidence="1">
    <location>
        <begin position="30"/>
        <end position="51"/>
    </location>
</feature>
<keyword evidence="1" id="KW-1133">Transmembrane helix</keyword>
<evidence type="ECO:0000313" key="3">
    <source>
        <dbReference type="Proteomes" id="UP000596977"/>
    </source>
</evidence>
<accession>A0A916VTW6</accession>
<gene>
    <name evidence="2" type="ORF">GCM10011499_02630</name>
</gene>
<sequence length="388" mass="40971">MSEELNAPLGGKRRRTKTSGAFASWRHWPWARTSAALVVGIGIGIGLWIAFTDDPMGGRPAAEVPLSTAQANNPIAIEMGEEFPAGEAPPASSQPAIGTGPSFITLGDDGVVATGDRLTEFGSLPELVETTQMGPLPRVGGDGVRPFEAYARPSISLEAAGGRPLIGIVMTGLGINEATTREAIRALPGAVTLAFAPYGTGLEQLTAQAREAGHELMLEVPLEPFDYPQNDPGPHTLLADNPPRENLEKLYWVLGRMGGYTGLINHMGARFTASAADFGPVMEELSMRGLAYLDDGSSNRSLAAQLARQNQVPFARIDRELDANPSSQAIASELAALEAQARERGYAIGSITALPVSIRTLSQWAEDLDQAGVVLVPISALSRVGDNQ</sequence>
<evidence type="ECO:0000256" key="1">
    <source>
        <dbReference type="SAM" id="Phobius"/>
    </source>
</evidence>
<dbReference type="RefSeq" id="WP_127070603.1">
    <property type="nucleotide sequence ID" value="NZ_BMKB01000001.1"/>
</dbReference>
<dbReference type="PANTHER" id="PTHR30105:SF2">
    <property type="entry name" value="DIVERGENT POLYSACCHARIDE DEACETYLASE SUPERFAMILY"/>
    <property type="match status" value="1"/>
</dbReference>
<keyword evidence="1" id="KW-0812">Transmembrane</keyword>
<comment type="caution">
    <text evidence="2">The sequence shown here is derived from an EMBL/GenBank/DDBJ whole genome shotgun (WGS) entry which is preliminary data.</text>
</comment>
<evidence type="ECO:0000313" key="2">
    <source>
        <dbReference type="EMBL" id="GGA36791.1"/>
    </source>
</evidence>
<reference evidence="2 3" key="1">
    <citation type="journal article" date="2014" name="Int. J. Syst. Evol. Microbiol.">
        <title>Complete genome sequence of Corynebacterium casei LMG S-19264T (=DSM 44701T), isolated from a smear-ripened cheese.</title>
        <authorList>
            <consortium name="US DOE Joint Genome Institute (JGI-PGF)"/>
            <person name="Walter F."/>
            <person name="Albersmeier A."/>
            <person name="Kalinowski J."/>
            <person name="Ruckert C."/>
        </authorList>
    </citation>
    <scope>NUCLEOTIDE SEQUENCE [LARGE SCALE GENOMIC DNA]</scope>
    <source>
        <strain evidence="2 3">CGMCC 1.15896</strain>
    </source>
</reference>
<dbReference type="InterPro" id="IPR006837">
    <property type="entry name" value="Divergent_DAC"/>
</dbReference>
<evidence type="ECO:0008006" key="4">
    <source>
        <dbReference type="Google" id="ProtNLM"/>
    </source>
</evidence>
<dbReference type="GO" id="GO:0005975">
    <property type="term" value="P:carbohydrate metabolic process"/>
    <property type="evidence" value="ECO:0007669"/>
    <property type="project" value="InterPro"/>
</dbReference>
<keyword evidence="3" id="KW-1185">Reference proteome</keyword>
<dbReference type="AlphaFoldDB" id="A0A916VTW6"/>
<name>A0A916VTW6_9HYPH</name>